<protein>
    <submittedName>
        <fullName evidence="2">Uncharacterized protein</fullName>
    </submittedName>
</protein>
<gene>
    <name evidence="2" type="ORF">NGRA_0209</name>
</gene>
<name>A0A9P6H0Q2_9MICR</name>
<feature type="signal peptide" evidence="1">
    <location>
        <begin position="1"/>
        <end position="19"/>
    </location>
</feature>
<feature type="chain" id="PRO_5040115094" evidence="1">
    <location>
        <begin position="20"/>
        <end position="240"/>
    </location>
</feature>
<evidence type="ECO:0000313" key="2">
    <source>
        <dbReference type="EMBL" id="KAF9764841.1"/>
    </source>
</evidence>
<dbReference type="AlphaFoldDB" id="A0A9P6H0Q2"/>
<evidence type="ECO:0000256" key="1">
    <source>
        <dbReference type="SAM" id="SignalP"/>
    </source>
</evidence>
<accession>A0A9P6H0Q2</accession>
<proteinExistence type="predicted"/>
<comment type="caution">
    <text evidence="2">The sequence shown here is derived from an EMBL/GenBank/DDBJ whole genome shotgun (WGS) entry which is preliminary data.</text>
</comment>
<keyword evidence="3" id="KW-1185">Reference proteome</keyword>
<dbReference type="Proteomes" id="UP000740883">
    <property type="component" value="Unassembled WGS sequence"/>
</dbReference>
<reference evidence="2 3" key="1">
    <citation type="journal article" date="2020" name="Genome Biol. Evol.">
        <title>Comparative genomics of strictly vertically transmitted, feminizing microsporidia endosymbionts of amphipod crustaceans.</title>
        <authorList>
            <person name="Cormier A."/>
            <person name="Chebbi M.A."/>
            <person name="Giraud I."/>
            <person name="Wattier R."/>
            <person name="Teixeira M."/>
            <person name="Gilbert C."/>
            <person name="Rigaud T."/>
            <person name="Cordaux R."/>
        </authorList>
    </citation>
    <scope>NUCLEOTIDE SEQUENCE [LARGE SCALE GENOMIC DNA]</scope>
    <source>
        <strain evidence="2 3">Ou3-Ou53</strain>
    </source>
</reference>
<dbReference type="EMBL" id="SBJO01000007">
    <property type="protein sequence ID" value="KAF9764841.1"/>
    <property type="molecule type" value="Genomic_DNA"/>
</dbReference>
<organism evidence="2 3">
    <name type="scientific">Nosema granulosis</name>
    <dbReference type="NCBI Taxonomy" id="83296"/>
    <lineage>
        <taxon>Eukaryota</taxon>
        <taxon>Fungi</taxon>
        <taxon>Fungi incertae sedis</taxon>
        <taxon>Microsporidia</taxon>
        <taxon>Nosematidae</taxon>
        <taxon>Nosema</taxon>
    </lineage>
</organism>
<sequence>MLMMWLCLLLCENKQETCADGKGAYIINYSVHVNIPAQIAILNYMNSISKETYMGRQATEVFLNSIFDSINRTIEPYNVQILADYSHLHFEELPISLSPEKICETTNAVGIIMSAAKINLSWPVTAGVGNKIILYKCMFGPPKQSPYKIDRIGECGNLAVIHMEKPLDAIKLISDTVEGALTYNSSYSNGPTSPDYIKNLCSYVKYCAVNNDLIGKLRYGLINIKNNPRARISEIAGDRK</sequence>
<evidence type="ECO:0000313" key="3">
    <source>
        <dbReference type="Proteomes" id="UP000740883"/>
    </source>
</evidence>
<dbReference type="OrthoDB" id="2192073at2759"/>
<keyword evidence="1" id="KW-0732">Signal</keyword>